<evidence type="ECO:0000256" key="1">
    <source>
        <dbReference type="ARBA" id="ARBA00004370"/>
    </source>
</evidence>
<comment type="subcellular location">
    <subcellularLocation>
        <location evidence="1">Membrane</location>
    </subcellularLocation>
</comment>
<name>A0AAQ3ULF0_PASNO</name>
<feature type="region of interest" description="Disordered" evidence="3">
    <location>
        <begin position="75"/>
        <end position="115"/>
    </location>
</feature>
<dbReference type="Proteomes" id="UP001341281">
    <property type="component" value="Chromosome 09"/>
</dbReference>
<keyword evidence="2 4" id="KW-0472">Membrane</keyword>
<feature type="transmembrane region" description="Helical" evidence="4">
    <location>
        <begin position="124"/>
        <end position="151"/>
    </location>
</feature>
<evidence type="ECO:0000256" key="4">
    <source>
        <dbReference type="SAM" id="Phobius"/>
    </source>
</evidence>
<keyword evidence="4" id="KW-1133">Transmembrane helix</keyword>
<evidence type="ECO:0000313" key="6">
    <source>
        <dbReference type="Proteomes" id="UP001341281"/>
    </source>
</evidence>
<proteinExistence type="predicted"/>
<sequence>MDSSGMFLPVGDLVSGSQQSGFLSTDAGLCNLVLLSSSSRLLGLGGGGCGGGGADHLQSPRTIITRLINMKQLPPALTEPPPVPSPQPSPVDPSKTSPPPQALQQPPPAPSKIILKPRHRTSPAMWCAAIVCFAFSILLIVAGVVILIVFLSLRPRAPSFDAANAVLNSIYMDSPAPYFNDDMTLVANISNPNQKIDVVFRSGTIELFFQDRPMVAQALPPFALRRGQFQVVNMHMVSSRVLLPPEVAVKMVDQVRSNRVQYTVQTAFKVEARFSLGHYTYWMYTVCELELTSPPSGVLVARRCTAK</sequence>
<evidence type="ECO:0000256" key="3">
    <source>
        <dbReference type="SAM" id="MobiDB-lite"/>
    </source>
</evidence>
<accession>A0AAQ3ULF0</accession>
<dbReference type="GO" id="GO:0098542">
    <property type="term" value="P:defense response to other organism"/>
    <property type="evidence" value="ECO:0007669"/>
    <property type="project" value="InterPro"/>
</dbReference>
<protein>
    <recommendedName>
        <fullName evidence="7">Late embryogenesis abundant protein LEA-2 subgroup domain-containing protein</fullName>
    </recommendedName>
</protein>
<dbReference type="AlphaFoldDB" id="A0AAQ3ULF0"/>
<dbReference type="GO" id="GO:0005886">
    <property type="term" value="C:plasma membrane"/>
    <property type="evidence" value="ECO:0007669"/>
    <property type="project" value="TreeGrafter"/>
</dbReference>
<dbReference type="PANTHER" id="PTHR31234">
    <property type="entry name" value="LATE EMBRYOGENESIS ABUNDANT (LEA) HYDROXYPROLINE-RICH GLYCOPROTEIN FAMILY"/>
    <property type="match status" value="1"/>
</dbReference>
<reference evidence="5 6" key="1">
    <citation type="submission" date="2024-02" db="EMBL/GenBank/DDBJ databases">
        <title>High-quality chromosome-scale genome assembly of Pensacola bahiagrass (Paspalum notatum Flugge var. saurae).</title>
        <authorList>
            <person name="Vega J.M."/>
            <person name="Podio M."/>
            <person name="Orjuela J."/>
            <person name="Siena L.A."/>
            <person name="Pessino S.C."/>
            <person name="Combes M.C."/>
            <person name="Mariac C."/>
            <person name="Albertini E."/>
            <person name="Pupilli F."/>
            <person name="Ortiz J.P.A."/>
            <person name="Leblanc O."/>
        </authorList>
    </citation>
    <scope>NUCLEOTIDE SEQUENCE [LARGE SCALE GENOMIC DNA]</scope>
    <source>
        <strain evidence="5">R1</strain>
        <tissue evidence="5">Leaf</tissue>
    </source>
</reference>
<feature type="compositionally biased region" description="Pro residues" evidence="3">
    <location>
        <begin position="77"/>
        <end position="110"/>
    </location>
</feature>
<evidence type="ECO:0000313" key="5">
    <source>
        <dbReference type="EMBL" id="WVZ92360.1"/>
    </source>
</evidence>
<evidence type="ECO:0000256" key="2">
    <source>
        <dbReference type="ARBA" id="ARBA00023136"/>
    </source>
</evidence>
<dbReference type="EMBL" id="CP144753">
    <property type="protein sequence ID" value="WVZ92360.1"/>
    <property type="molecule type" value="Genomic_DNA"/>
</dbReference>
<gene>
    <name evidence="5" type="ORF">U9M48_038433</name>
</gene>
<dbReference type="PANTHER" id="PTHR31234:SF42">
    <property type="entry name" value="LATE EMBRYOGENESIS ABUNDANT (LEA) HYDROXYPROLINE-RICH GLYCOPROTEIN FAMILY"/>
    <property type="match status" value="1"/>
</dbReference>
<organism evidence="5 6">
    <name type="scientific">Paspalum notatum var. saurae</name>
    <dbReference type="NCBI Taxonomy" id="547442"/>
    <lineage>
        <taxon>Eukaryota</taxon>
        <taxon>Viridiplantae</taxon>
        <taxon>Streptophyta</taxon>
        <taxon>Embryophyta</taxon>
        <taxon>Tracheophyta</taxon>
        <taxon>Spermatophyta</taxon>
        <taxon>Magnoliopsida</taxon>
        <taxon>Liliopsida</taxon>
        <taxon>Poales</taxon>
        <taxon>Poaceae</taxon>
        <taxon>PACMAD clade</taxon>
        <taxon>Panicoideae</taxon>
        <taxon>Andropogonodae</taxon>
        <taxon>Paspaleae</taxon>
        <taxon>Paspalinae</taxon>
        <taxon>Paspalum</taxon>
    </lineage>
</organism>
<keyword evidence="6" id="KW-1185">Reference proteome</keyword>
<dbReference type="InterPro" id="IPR044839">
    <property type="entry name" value="NDR1-like"/>
</dbReference>
<keyword evidence="4" id="KW-0812">Transmembrane</keyword>
<evidence type="ECO:0008006" key="7">
    <source>
        <dbReference type="Google" id="ProtNLM"/>
    </source>
</evidence>